<evidence type="ECO:0000256" key="1">
    <source>
        <dbReference type="SAM" id="MobiDB-lite"/>
    </source>
</evidence>
<evidence type="ECO:0000313" key="3">
    <source>
        <dbReference type="Proteomes" id="UP000054387"/>
    </source>
</evidence>
<feature type="compositionally biased region" description="Low complexity" evidence="1">
    <location>
        <begin position="208"/>
        <end position="217"/>
    </location>
</feature>
<feature type="region of interest" description="Disordered" evidence="1">
    <location>
        <begin position="143"/>
        <end position="164"/>
    </location>
</feature>
<accession>A0A0W1R795</accession>
<keyword evidence="3" id="KW-1185">Reference proteome</keyword>
<name>A0A0W1R795_9EURY</name>
<sequence length="238" mass="24770">MDDAVRTRDAAREALSDIDPPQLLDALDARLAEASMLPGALALVSARALDPDVDTDALAERAAGVQLIYEGLRLTRDLARDEPWADETAERQNGADDLIAGIEADMLVLAADVLVARGFFVLARTEAATRAVDTVRAFGHDQTLGRRSPVPATDGETDRDTDSFDGRLEADVLDLAVLAGATAVGESVPESLSAYAADLAAEYGTSFPEAPSALPEAAAERVAADGGGDDPVPSPTDS</sequence>
<comment type="caution">
    <text evidence="2">The sequence shown here is derived from an EMBL/GenBank/DDBJ whole genome shotgun (WGS) entry which is preliminary data.</text>
</comment>
<gene>
    <name evidence="2" type="ORF">AUR64_13815</name>
</gene>
<dbReference type="AlphaFoldDB" id="A0A0W1R795"/>
<dbReference type="InterPro" id="IPR055538">
    <property type="entry name" value="DUF7114"/>
</dbReference>
<reference evidence="2 3" key="1">
    <citation type="submission" date="2015-12" db="EMBL/GenBank/DDBJ databases">
        <title>Haloprofundus marisrubri gen. nov., sp. nov., an extremely halophilic archaeon isolated from the Discovery deep brine-seawater interface in the Red Sea.</title>
        <authorList>
            <person name="Zhang G."/>
            <person name="Stingl U."/>
            <person name="Rashid M."/>
        </authorList>
    </citation>
    <scope>NUCLEOTIDE SEQUENCE [LARGE SCALE GENOMIC DNA]</scope>
    <source>
        <strain evidence="2 3">SB9</strain>
    </source>
</reference>
<proteinExistence type="predicted"/>
<protein>
    <recommendedName>
        <fullName evidence="4">Polyprenyl synthetase</fullName>
    </recommendedName>
</protein>
<feature type="region of interest" description="Disordered" evidence="1">
    <location>
        <begin position="207"/>
        <end position="238"/>
    </location>
</feature>
<dbReference type="Pfam" id="PF23426">
    <property type="entry name" value="DUF7114"/>
    <property type="match status" value="1"/>
</dbReference>
<dbReference type="EMBL" id="LOPU01000029">
    <property type="protein sequence ID" value="KTG08884.1"/>
    <property type="molecule type" value="Genomic_DNA"/>
</dbReference>
<dbReference type="RefSeq" id="WP_058582037.1">
    <property type="nucleotide sequence ID" value="NZ_LOPU01000029.1"/>
</dbReference>
<evidence type="ECO:0000313" key="2">
    <source>
        <dbReference type="EMBL" id="KTG08884.1"/>
    </source>
</evidence>
<organism evidence="2 3">
    <name type="scientific">Haloprofundus marisrubri</name>
    <dbReference type="NCBI Taxonomy" id="1514971"/>
    <lineage>
        <taxon>Archaea</taxon>
        <taxon>Methanobacteriati</taxon>
        <taxon>Methanobacteriota</taxon>
        <taxon>Stenosarchaea group</taxon>
        <taxon>Halobacteria</taxon>
        <taxon>Halobacteriales</taxon>
        <taxon>Haloferacaceae</taxon>
        <taxon>Haloprofundus</taxon>
    </lineage>
</organism>
<dbReference type="OrthoDB" id="312988at2157"/>
<dbReference type="Proteomes" id="UP000054387">
    <property type="component" value="Unassembled WGS sequence"/>
</dbReference>
<evidence type="ECO:0008006" key="4">
    <source>
        <dbReference type="Google" id="ProtNLM"/>
    </source>
</evidence>